<sequence>MIQPRTILKVADNTGAKTIRVFKVLGGTRRRYAELGDVVVASVQVAEPRKTVKKKEVVKAVIVRQKKAYRRKDGSYIRFDDNAAVLVDGFEPRGGRIFGPVARELRDRGYTKLISLAPEVL</sequence>
<name>A0A0G1KBP9_9BACT</name>
<comment type="similarity">
    <text evidence="3 4">Belongs to the universal ribosomal protein uL14 family.</text>
</comment>
<keyword evidence="3 5" id="KW-0699">rRNA-binding</keyword>
<accession>A0A0G1KBP9</accession>
<comment type="function">
    <text evidence="3 5">Binds to 23S rRNA. Forms part of two intersubunit bridges in the 70S ribosome.</text>
</comment>
<dbReference type="Proteomes" id="UP000034595">
    <property type="component" value="Unassembled WGS sequence"/>
</dbReference>
<dbReference type="SMART" id="SM01374">
    <property type="entry name" value="Ribosomal_L14"/>
    <property type="match status" value="1"/>
</dbReference>
<gene>
    <name evidence="3" type="primary">rplN</name>
    <name evidence="6" type="ORF">UW78_C0019G0010</name>
</gene>
<dbReference type="Gene3D" id="2.40.150.20">
    <property type="entry name" value="Ribosomal protein L14"/>
    <property type="match status" value="1"/>
</dbReference>
<evidence type="ECO:0000256" key="3">
    <source>
        <dbReference type="HAMAP-Rule" id="MF_01367"/>
    </source>
</evidence>
<dbReference type="HAMAP" id="MF_01367">
    <property type="entry name" value="Ribosomal_uL14"/>
    <property type="match status" value="1"/>
</dbReference>
<comment type="caution">
    <text evidence="6">The sequence shown here is derived from an EMBL/GenBank/DDBJ whole genome shotgun (WGS) entry which is preliminary data.</text>
</comment>
<evidence type="ECO:0000256" key="4">
    <source>
        <dbReference type="RuleBase" id="RU003949"/>
    </source>
</evidence>
<evidence type="ECO:0000313" key="7">
    <source>
        <dbReference type="Proteomes" id="UP000034595"/>
    </source>
</evidence>
<reference evidence="6 7" key="1">
    <citation type="journal article" date="2015" name="Nature">
        <title>rRNA introns, odd ribosomes, and small enigmatic genomes across a large radiation of phyla.</title>
        <authorList>
            <person name="Brown C.T."/>
            <person name="Hug L.A."/>
            <person name="Thomas B.C."/>
            <person name="Sharon I."/>
            <person name="Castelle C.J."/>
            <person name="Singh A."/>
            <person name="Wilkins M.J."/>
            <person name="Williams K.H."/>
            <person name="Banfield J.F."/>
        </authorList>
    </citation>
    <scope>NUCLEOTIDE SEQUENCE [LARGE SCALE GENOMIC DNA]</scope>
</reference>
<dbReference type="NCBIfam" id="TIGR01067">
    <property type="entry name" value="rplN_bact"/>
    <property type="match status" value="1"/>
</dbReference>
<dbReference type="GO" id="GO:0070180">
    <property type="term" value="F:large ribosomal subunit rRNA binding"/>
    <property type="evidence" value="ECO:0007669"/>
    <property type="project" value="TreeGrafter"/>
</dbReference>
<dbReference type="CDD" id="cd00337">
    <property type="entry name" value="Ribosomal_uL14"/>
    <property type="match status" value="1"/>
</dbReference>
<dbReference type="SUPFAM" id="SSF50193">
    <property type="entry name" value="Ribosomal protein L14"/>
    <property type="match status" value="1"/>
</dbReference>
<evidence type="ECO:0000313" key="6">
    <source>
        <dbReference type="EMBL" id="KKT81015.1"/>
    </source>
</evidence>
<keyword evidence="3 5" id="KW-0694">RNA-binding</keyword>
<dbReference type="Pfam" id="PF00238">
    <property type="entry name" value="Ribosomal_L14"/>
    <property type="match status" value="1"/>
</dbReference>
<dbReference type="GO" id="GO:0022625">
    <property type="term" value="C:cytosolic large ribosomal subunit"/>
    <property type="evidence" value="ECO:0007669"/>
    <property type="project" value="TreeGrafter"/>
</dbReference>
<proteinExistence type="inferred from homology"/>
<dbReference type="InterPro" id="IPR005745">
    <property type="entry name" value="Ribosomal_uL14_bac-type"/>
</dbReference>
<dbReference type="EMBL" id="LCJQ01000019">
    <property type="protein sequence ID" value="KKT81015.1"/>
    <property type="molecule type" value="Genomic_DNA"/>
</dbReference>
<dbReference type="PATRIC" id="fig|1618610.3.peg.634"/>
<dbReference type="InterPro" id="IPR036853">
    <property type="entry name" value="Ribosomal_uL14_sf"/>
</dbReference>
<protein>
    <recommendedName>
        <fullName evidence="3">Large ribosomal subunit protein uL14</fullName>
    </recommendedName>
</protein>
<organism evidence="6 7">
    <name type="scientific">Candidatus Azambacteria bacterium GW2011_GWA1_44_9</name>
    <dbReference type="NCBI Taxonomy" id="1618610"/>
    <lineage>
        <taxon>Bacteria</taxon>
        <taxon>Candidatus Azamiibacteriota</taxon>
    </lineage>
</organism>
<dbReference type="PROSITE" id="PS00049">
    <property type="entry name" value="RIBOSOMAL_L14"/>
    <property type="match status" value="1"/>
</dbReference>
<dbReference type="GO" id="GO:0003735">
    <property type="term" value="F:structural constituent of ribosome"/>
    <property type="evidence" value="ECO:0007669"/>
    <property type="project" value="InterPro"/>
</dbReference>
<dbReference type="PANTHER" id="PTHR11761">
    <property type="entry name" value="50S/60S RIBOSOMAL PROTEIN L14/L23"/>
    <property type="match status" value="1"/>
</dbReference>
<dbReference type="InterPro" id="IPR000218">
    <property type="entry name" value="Ribosomal_uL14"/>
</dbReference>
<dbReference type="AlphaFoldDB" id="A0A0G1KBP9"/>
<comment type="subunit">
    <text evidence="3">Part of the 50S ribosomal subunit. Forms a cluster with proteins L3 and L19. In the 70S ribosome, L14 and L19 interact and together make contacts with the 16S rRNA in bridges B5 and B8.</text>
</comment>
<evidence type="ECO:0000256" key="5">
    <source>
        <dbReference type="RuleBase" id="RU003950"/>
    </source>
</evidence>
<dbReference type="PANTHER" id="PTHR11761:SF3">
    <property type="entry name" value="LARGE RIBOSOMAL SUBUNIT PROTEIN UL14M"/>
    <property type="match status" value="1"/>
</dbReference>
<evidence type="ECO:0000256" key="1">
    <source>
        <dbReference type="ARBA" id="ARBA00022980"/>
    </source>
</evidence>
<keyword evidence="2 3" id="KW-0687">Ribonucleoprotein</keyword>
<evidence type="ECO:0000256" key="2">
    <source>
        <dbReference type="ARBA" id="ARBA00023274"/>
    </source>
</evidence>
<keyword evidence="1 3" id="KW-0689">Ribosomal protein</keyword>
<dbReference type="InterPro" id="IPR019972">
    <property type="entry name" value="Ribosomal_uL14_CS"/>
</dbReference>
<dbReference type="GO" id="GO:0006412">
    <property type="term" value="P:translation"/>
    <property type="evidence" value="ECO:0007669"/>
    <property type="project" value="UniProtKB-UniRule"/>
</dbReference>